<dbReference type="Proteomes" id="UP000000532">
    <property type="component" value="Plasmid pTT27"/>
</dbReference>
<evidence type="ECO:0000313" key="3">
    <source>
        <dbReference type="Proteomes" id="UP000000532"/>
    </source>
</evidence>
<keyword evidence="3" id="KW-1185">Reference proteome</keyword>
<name>Q53W16_THET8</name>
<protein>
    <submittedName>
        <fullName evidence="2">Uncharacterized protein</fullName>
    </submittedName>
</protein>
<sequence>MKRKSAYSPSAREKLAFKIPVRRSGQRHYSTSLKRCTPSKCASKRTFATLLPFAIARKMPVPSCQVAPGPGGKAHALSPRHGAHRGGGPPPGLRPPPGGGGPLLLALAEEGLLEVADRAVTPAQMEEAYRRYLGKVAGLGLAKAVLEDREGR</sequence>
<feature type="region of interest" description="Disordered" evidence="1">
    <location>
        <begin position="64"/>
        <end position="102"/>
    </location>
</feature>
<keyword evidence="2" id="KW-0614">Plasmid</keyword>
<evidence type="ECO:0000313" key="2">
    <source>
        <dbReference type="EMBL" id="BAD71949.1"/>
    </source>
</evidence>
<organism evidence="2 3">
    <name type="scientific">Thermus thermophilus (strain ATCC 27634 / DSM 579 / HB8)</name>
    <dbReference type="NCBI Taxonomy" id="300852"/>
    <lineage>
        <taxon>Bacteria</taxon>
        <taxon>Thermotogati</taxon>
        <taxon>Deinococcota</taxon>
        <taxon>Deinococci</taxon>
        <taxon>Thermales</taxon>
        <taxon>Thermaceae</taxon>
        <taxon>Thermus</taxon>
    </lineage>
</organism>
<dbReference type="AlphaFoldDB" id="Q53W16"/>
<dbReference type="EMBL" id="AP008227">
    <property type="protein sequence ID" value="BAD71949.1"/>
    <property type="molecule type" value="Genomic_DNA"/>
</dbReference>
<reference evidence="2 3" key="1">
    <citation type="submission" date="2004-11" db="EMBL/GenBank/DDBJ databases">
        <title>Complete genome sequence of Thermus thermophilus HB8.</title>
        <authorList>
            <person name="Masui R."/>
            <person name="Kurokawa K."/>
            <person name="Nakagawa N."/>
            <person name="Tokunaga F."/>
            <person name="Koyama Y."/>
            <person name="Shibata T."/>
            <person name="Oshima T."/>
            <person name="Yokoyama S."/>
            <person name="Yasunaga T."/>
            <person name="Kuramitsu S."/>
        </authorList>
    </citation>
    <scope>NUCLEOTIDE SEQUENCE [LARGE SCALE GENOMIC DNA]</scope>
    <source>
        <strain evidence="3">ATCC 27634 / DSM 579 / HB8</strain>
        <plasmid evidence="2 3">pTT27</plasmid>
    </source>
</reference>
<dbReference type="KEGG" id="ttj:TTHB153"/>
<proteinExistence type="predicted"/>
<accession>Q53W16</accession>
<feature type="compositionally biased region" description="Pro residues" evidence="1">
    <location>
        <begin position="88"/>
        <end position="99"/>
    </location>
</feature>
<dbReference type="EnsemblBacteria" id="BAD71949">
    <property type="protein sequence ID" value="BAD71949"/>
    <property type="gene ID" value="BAD71949"/>
</dbReference>
<geneLocation type="plasmid" evidence="2 3">
    <name>pTT27</name>
</geneLocation>
<gene>
    <name evidence="2" type="ordered locus">TTHB153</name>
</gene>
<evidence type="ECO:0000256" key="1">
    <source>
        <dbReference type="SAM" id="MobiDB-lite"/>
    </source>
</evidence>
<dbReference type="PATRIC" id="fig|300852.9.peg.2101"/>
<dbReference type="HOGENOM" id="CLU_1721507_0_0_0"/>